<dbReference type="InterPro" id="IPR000387">
    <property type="entry name" value="Tyr_Pase_dom"/>
</dbReference>
<dbReference type="EMBL" id="HG722042">
    <property type="protein sequence ID" value="CDJ61265.1"/>
    <property type="molecule type" value="Genomic_DNA"/>
</dbReference>
<dbReference type="RefSeq" id="XP_013337915.1">
    <property type="nucleotide sequence ID" value="XM_013482461.1"/>
</dbReference>
<evidence type="ECO:0000313" key="3">
    <source>
        <dbReference type="EMBL" id="CDJ61265.1"/>
    </source>
</evidence>
<dbReference type="Gene3D" id="3.90.190.10">
    <property type="entry name" value="Protein tyrosine phosphatase superfamily"/>
    <property type="match status" value="1"/>
</dbReference>
<gene>
    <name evidence="3" type="ORF">EMWEY_00009630</name>
</gene>
<dbReference type="InterPro" id="IPR029021">
    <property type="entry name" value="Prot-tyrosine_phosphatase-like"/>
</dbReference>
<feature type="compositionally biased region" description="Low complexity" evidence="1">
    <location>
        <begin position="135"/>
        <end position="144"/>
    </location>
</feature>
<feature type="region of interest" description="Disordered" evidence="1">
    <location>
        <begin position="1444"/>
        <end position="1474"/>
    </location>
</feature>
<dbReference type="OrthoDB" id="428974at2759"/>
<feature type="compositionally biased region" description="Low complexity" evidence="1">
    <location>
        <begin position="392"/>
        <end position="401"/>
    </location>
</feature>
<feature type="compositionally biased region" description="Gly residues" evidence="1">
    <location>
        <begin position="1156"/>
        <end position="1166"/>
    </location>
</feature>
<feature type="region of interest" description="Disordered" evidence="1">
    <location>
        <begin position="1"/>
        <end position="221"/>
    </location>
</feature>
<evidence type="ECO:0000259" key="2">
    <source>
        <dbReference type="PROSITE" id="PS50056"/>
    </source>
</evidence>
<feature type="compositionally biased region" description="Basic and acidic residues" evidence="1">
    <location>
        <begin position="417"/>
        <end position="428"/>
    </location>
</feature>
<dbReference type="SUPFAM" id="SSF52799">
    <property type="entry name" value="(Phosphotyrosine protein) phosphatases II"/>
    <property type="match status" value="1"/>
</dbReference>
<name>U6MHY4_EIMMA</name>
<feature type="compositionally biased region" description="Low complexity" evidence="1">
    <location>
        <begin position="901"/>
        <end position="911"/>
    </location>
</feature>
<feature type="compositionally biased region" description="Low complexity" evidence="1">
    <location>
        <begin position="1457"/>
        <end position="1474"/>
    </location>
</feature>
<feature type="compositionally biased region" description="Low complexity" evidence="1">
    <location>
        <begin position="1373"/>
        <end position="1402"/>
    </location>
</feature>
<feature type="region of interest" description="Disordered" evidence="1">
    <location>
        <begin position="707"/>
        <end position="769"/>
    </location>
</feature>
<accession>U6MHY4</accession>
<dbReference type="PROSITE" id="PS50056">
    <property type="entry name" value="TYR_PHOSPHATASE_2"/>
    <property type="match status" value="1"/>
</dbReference>
<feature type="compositionally biased region" description="Basic and acidic residues" evidence="1">
    <location>
        <begin position="1104"/>
        <end position="1115"/>
    </location>
</feature>
<feature type="compositionally biased region" description="Low complexity" evidence="1">
    <location>
        <begin position="38"/>
        <end position="61"/>
    </location>
</feature>
<feature type="compositionally biased region" description="Acidic residues" evidence="1">
    <location>
        <begin position="146"/>
        <end position="169"/>
    </location>
</feature>
<dbReference type="VEuPathDB" id="ToxoDB:EMWEY_00009630"/>
<evidence type="ECO:0000313" key="4">
    <source>
        <dbReference type="Proteomes" id="UP000030763"/>
    </source>
</evidence>
<evidence type="ECO:0000256" key="1">
    <source>
        <dbReference type="SAM" id="MobiDB-lite"/>
    </source>
</evidence>
<feature type="region of interest" description="Disordered" evidence="1">
    <location>
        <begin position="295"/>
        <end position="338"/>
    </location>
</feature>
<feature type="region of interest" description="Disordered" evidence="1">
    <location>
        <begin position="842"/>
        <end position="911"/>
    </location>
</feature>
<feature type="compositionally biased region" description="Low complexity" evidence="1">
    <location>
        <begin position="176"/>
        <end position="198"/>
    </location>
</feature>
<feature type="compositionally biased region" description="Basic residues" evidence="1">
    <location>
        <begin position="23"/>
        <end position="37"/>
    </location>
</feature>
<proteinExistence type="predicted"/>
<feature type="compositionally biased region" description="Low complexity" evidence="1">
    <location>
        <begin position="862"/>
        <end position="873"/>
    </location>
</feature>
<feature type="compositionally biased region" description="Polar residues" evidence="1">
    <location>
        <begin position="84"/>
        <end position="105"/>
    </location>
</feature>
<dbReference type="OMA" id="NEEACEE"/>
<dbReference type="Proteomes" id="UP000030763">
    <property type="component" value="Unassembled WGS sequence"/>
</dbReference>
<sequence length="1474" mass="159182">MTEEAEPAAAPPAGSPSKQAAEKKKKKTSKSSTKKHSSTSSKPKTSKSKSSSSKSKEAASTNSNCAPVEEQEQLELPPATPLTNETSPQQLDAHDQTQMPDSESLTHPADAETDAQDAAATMVQEEEHQEEEDLTAAAAEAQEATVDPEVEEETREASEEGIEAEEEAEEAKTEDAPPTAGAGAAVGEGASSGAAETVEMQRKRAFPERSQGAGDNRRSPLKRFAAAVTLDQFPRTSVNGNCGGPWRTSAYCSWLHDTVGCTCRREAGGPLPEKWASFSDFLAAVDLRATAEKKQKGELVVPERDKEKSQEKSDAEGQEDDQQKEQQEQRQQDEAAAVPFVTPNPLMVEKLLLLPCKTFLSVAFAPQLFRCRPFSPVGLQEQFDGAQRRRAGMGARASRLGQQRQSTAAAGQTVAGEKQEQQDNKEAKTPQQEGHQPQADEGQQQQQFLGRRAIGNGSECLIDEGRMRLLSVVNLCLTERHYEPQMLRRDGISVFWHKSQGGGEVPTNEGLLLYFKLLALLTMHGVRTAEQWAASADCAACSAVGGSASEAPRGEKGGPQGSSAVRPGCSCPWRFAVVTHCTHGLNRTGYMLCALMMALLGLSAAEAQQVFATARGQAIAREEVVAALQQLHQQGFSDELKAALVAPELHAVFAQNATADGVNLQKGSCIINVAAADAAAADDAPRHLPIPEGFKKKLVEYIDSERERLIRGKQPPSKQKQEQQEEKKEEVEKAEEKGEAGEEETKREAEVKEEVSTGTAGEGAQKKTEVVLSEEELQQLPSIPETIPNNGVVLLGPLANALLAPEEALVYLLGLHPNLRLCDFRVITSEDINEHMRYSTASKKAGLKRRRRVGVAPQNAPQKQQEAAQQQQQEQEHEQQDNEQEEQQQEQEQQEQEQQEEQQQQQQQQVQQQQGTKPLSYHYILYLQAADPFSFSTLLSADLVSLRRQPLHAFTLDFLPYLLKRGQELDNSFVTWALQRPPRPKRIMTPFPLPGMPPFPIPGFGGPLPPPHLMRGPGKGPQDNMPFGSFPRGSGRKQMVGGPGGPPPPPFVGGPQWSGNPPPPPPPPPQPEGPWKGGPGADNTPKRFPRRADADNSRMGGPKEAYKQPVDDRRGGAPGAGRQGPPRDFYDAIKQHSPNPPSVGGPWGPPPSSNGTGWGAPGGGLGPSDRAGAGGIPPPFSMPKESGGRGAWGGGSWEGRGPQGPPGEWGQGPPGGPQGNSRAEGPGGSKRHRPAYDSNYSSGDWNGAGTHKEPTRGGGPQEWGYQRGGPSGGQGPATYDSFATHRGGDSLGGGGGFRGGPSNSFGRDGGPPPRDNQYGGPRGAGMGPTQHQQHQQGFTGYSSNPMQQQPQQQQQHGMPPFGAAPQYHQGTNQDYSGGQQQPYSQQGYMYPQQQQQQQQQQQEPVPAYVMQLLQQQAAQRGASVDPQVLAQLYTQYYQSFLSSMSNPSGGQQMGHDQMLQYMQQQQQQQQQPAH</sequence>
<keyword evidence="4" id="KW-1185">Reference proteome</keyword>
<feature type="compositionally biased region" description="Acidic residues" evidence="1">
    <location>
        <begin position="881"/>
        <end position="900"/>
    </location>
</feature>
<feature type="region of interest" description="Disordered" evidence="1">
    <location>
        <begin position="1003"/>
        <end position="1404"/>
    </location>
</feature>
<feature type="compositionally biased region" description="Low complexity" evidence="1">
    <location>
        <begin position="74"/>
        <end position="83"/>
    </location>
</feature>
<protein>
    <recommendedName>
        <fullName evidence="2">Tyrosine specific protein phosphatases domain-containing protein</fullName>
    </recommendedName>
</protein>
<feature type="compositionally biased region" description="Low complexity" evidence="1">
    <location>
        <begin position="436"/>
        <end position="446"/>
    </location>
</feature>
<dbReference type="PANTHER" id="PTHR34491:SF74">
    <property type="entry name" value="DUF4456 DOMAIN-CONTAINING PROTEIN"/>
    <property type="match status" value="1"/>
</dbReference>
<feature type="region of interest" description="Disordered" evidence="1">
    <location>
        <begin position="386"/>
        <end position="446"/>
    </location>
</feature>
<dbReference type="GeneID" id="25334949"/>
<reference evidence="3" key="2">
    <citation type="submission" date="2013-10" db="EMBL/GenBank/DDBJ databases">
        <authorList>
            <person name="Aslett M."/>
        </authorList>
    </citation>
    <scope>NUCLEOTIDE SEQUENCE [LARGE SCALE GENOMIC DNA]</scope>
    <source>
        <strain evidence="3">Weybridge</strain>
    </source>
</reference>
<feature type="compositionally biased region" description="Pro residues" evidence="1">
    <location>
        <begin position="1138"/>
        <end position="1152"/>
    </location>
</feature>
<feature type="compositionally biased region" description="Pro residues" evidence="1">
    <location>
        <begin position="1003"/>
        <end position="1012"/>
    </location>
</feature>
<feature type="compositionally biased region" description="Basic and acidic residues" evidence="1">
    <location>
        <begin position="295"/>
        <end position="333"/>
    </location>
</feature>
<feature type="compositionally biased region" description="Gly residues" evidence="1">
    <location>
        <begin position="1289"/>
        <end position="1299"/>
    </location>
</feature>
<feature type="compositionally biased region" description="Gly residues" evidence="1">
    <location>
        <begin position="1256"/>
        <end position="1275"/>
    </location>
</feature>
<feature type="domain" description="Tyrosine specific protein phosphatases" evidence="2">
    <location>
        <begin position="577"/>
        <end position="626"/>
    </location>
</feature>
<feature type="compositionally biased region" description="Basic and acidic residues" evidence="1">
    <location>
        <begin position="719"/>
        <end position="755"/>
    </location>
</feature>
<feature type="compositionally biased region" description="Polar residues" evidence="1">
    <location>
        <begin position="1337"/>
        <end position="1346"/>
    </location>
</feature>
<dbReference type="PANTHER" id="PTHR34491">
    <property type="entry name" value="A-TYPE INCLUSION PROTEIN, PUTATIVE-RELATED"/>
    <property type="match status" value="1"/>
</dbReference>
<feature type="compositionally biased region" description="Pro residues" evidence="1">
    <location>
        <begin position="1060"/>
        <end position="1072"/>
    </location>
</feature>
<organism evidence="3 4">
    <name type="scientific">Eimeria maxima</name>
    <name type="common">Coccidian parasite</name>
    <dbReference type="NCBI Taxonomy" id="5804"/>
    <lineage>
        <taxon>Eukaryota</taxon>
        <taxon>Sar</taxon>
        <taxon>Alveolata</taxon>
        <taxon>Apicomplexa</taxon>
        <taxon>Conoidasida</taxon>
        <taxon>Coccidia</taxon>
        <taxon>Eucoccidiorida</taxon>
        <taxon>Eimeriorina</taxon>
        <taxon>Eimeriidae</taxon>
        <taxon>Eimeria</taxon>
    </lineage>
</organism>
<reference evidence="3" key="1">
    <citation type="submission" date="2013-10" db="EMBL/GenBank/DDBJ databases">
        <title>Genomic analysis of the causative agents of coccidiosis in chickens.</title>
        <authorList>
            <person name="Reid A.J."/>
            <person name="Blake D."/>
            <person name="Billington K."/>
            <person name="Browne H."/>
            <person name="Dunn M."/>
            <person name="Hung S."/>
            <person name="Kawahara F."/>
            <person name="Miranda-Saavedra D."/>
            <person name="Mourier T."/>
            <person name="Nagra H."/>
            <person name="Otto T.D."/>
            <person name="Rawlings N."/>
            <person name="Sanchez A."/>
            <person name="Sanders M."/>
            <person name="Subramaniam C."/>
            <person name="Tay Y."/>
            <person name="Dear P."/>
            <person name="Doerig C."/>
            <person name="Gruber A."/>
            <person name="Parkinson J."/>
            <person name="Shirley M."/>
            <person name="Wan K.L."/>
            <person name="Berriman M."/>
            <person name="Tomley F."/>
            <person name="Pain A."/>
        </authorList>
    </citation>
    <scope>NUCLEOTIDE SEQUENCE [LARGE SCALE GENOMIC DNA]</scope>
    <source>
        <strain evidence="3">Weybridge</strain>
    </source>
</reference>
<feature type="compositionally biased region" description="Gly residues" evidence="1">
    <location>
        <begin position="1188"/>
        <end position="1213"/>
    </location>
</feature>